<evidence type="ECO:0000313" key="6">
    <source>
        <dbReference type="EMBL" id="GIM72105.1"/>
    </source>
</evidence>
<dbReference type="EMBL" id="BOQP01000011">
    <property type="protein sequence ID" value="GIM72105.1"/>
    <property type="molecule type" value="Genomic_DNA"/>
</dbReference>
<keyword evidence="3 4" id="KW-0012">Acyltransferase</keyword>
<dbReference type="AlphaFoldDB" id="A0A919SG68"/>
<evidence type="ECO:0000313" key="7">
    <source>
        <dbReference type="Proteomes" id="UP000680865"/>
    </source>
</evidence>
<comment type="subunit">
    <text evidence="4">Homohexamer; trimer of dimers.</text>
</comment>
<accession>A0A919SG68</accession>
<dbReference type="RefSeq" id="WP_212997701.1">
    <property type="nucleotide sequence ID" value="NZ_BAAATW010000008.1"/>
</dbReference>
<feature type="active site" description="Proton donor" evidence="4">
    <location>
        <position position="124"/>
    </location>
</feature>
<feature type="binding site" evidence="4">
    <location>
        <begin position="91"/>
        <end position="96"/>
    </location>
    <ligand>
        <name>acetyl-CoA</name>
        <dbReference type="ChEBI" id="CHEBI:57288"/>
    </ligand>
</feature>
<feature type="domain" description="N-acetyltransferase" evidence="5">
    <location>
        <begin position="6"/>
        <end position="152"/>
    </location>
</feature>
<name>A0A919SG68_9ACTN</name>
<dbReference type="Proteomes" id="UP000680865">
    <property type="component" value="Unassembled WGS sequence"/>
</dbReference>
<dbReference type="InterPro" id="IPR041380">
    <property type="entry name" value="Acetyltransf_17"/>
</dbReference>
<reference evidence="6" key="1">
    <citation type="submission" date="2021-03" db="EMBL/GenBank/DDBJ databases">
        <title>Whole genome shotgun sequence of Actinoplanes consettensis NBRC 14913.</title>
        <authorList>
            <person name="Komaki H."/>
            <person name="Tamura T."/>
        </authorList>
    </citation>
    <scope>NUCLEOTIDE SEQUENCE</scope>
    <source>
        <strain evidence="6">NBRC 14913</strain>
    </source>
</reference>
<comment type="similarity">
    <text evidence="1 4">Belongs to the acetyltransferase Eis family.</text>
</comment>
<evidence type="ECO:0000256" key="4">
    <source>
        <dbReference type="HAMAP-Rule" id="MF_01812"/>
    </source>
</evidence>
<evidence type="ECO:0000256" key="3">
    <source>
        <dbReference type="ARBA" id="ARBA00023315"/>
    </source>
</evidence>
<dbReference type="HAMAP" id="MF_01812">
    <property type="entry name" value="Eis"/>
    <property type="match status" value="1"/>
</dbReference>
<feature type="binding site" evidence="4">
    <location>
        <begin position="119"/>
        <end position="120"/>
    </location>
    <ligand>
        <name>acetyl-CoA</name>
        <dbReference type="ChEBI" id="CHEBI:57288"/>
    </ligand>
</feature>
<dbReference type="PROSITE" id="PS51186">
    <property type="entry name" value="GNAT"/>
    <property type="match status" value="1"/>
</dbReference>
<dbReference type="InterPro" id="IPR036527">
    <property type="entry name" value="SCP2_sterol-bd_dom_sf"/>
</dbReference>
<keyword evidence="2 4" id="KW-0808">Transferase</keyword>
<dbReference type="Pfam" id="PF17668">
    <property type="entry name" value="Acetyltransf_17"/>
    <property type="match status" value="1"/>
</dbReference>
<dbReference type="CDD" id="cd04301">
    <property type="entry name" value="NAT_SF"/>
    <property type="match status" value="1"/>
</dbReference>
<dbReference type="InterPro" id="IPR016181">
    <property type="entry name" value="Acyl_CoA_acyltransferase"/>
</dbReference>
<dbReference type="GO" id="GO:0034069">
    <property type="term" value="F:aminoglycoside N-acetyltransferase activity"/>
    <property type="evidence" value="ECO:0007669"/>
    <property type="project" value="TreeGrafter"/>
</dbReference>
<comment type="caution">
    <text evidence="6">The sequence shown here is derived from an EMBL/GenBank/DDBJ whole genome shotgun (WGS) entry which is preliminary data.</text>
</comment>
<dbReference type="InterPro" id="IPR051554">
    <property type="entry name" value="Acetyltransferase_Eis"/>
</dbReference>
<dbReference type="Gene3D" id="3.30.1050.10">
    <property type="entry name" value="SCP2 sterol-binding domain"/>
    <property type="match status" value="1"/>
</dbReference>
<sequence length="409" mass="44790">MDAADIPIRVGAPGDWDAIWNLLGQLFHTPPSDEAKALEGAVFEPARSLVAEDAGALVGHVAAYTRDLTVPGAVVPAAHISGVGVAPTHRRRGLLTRMMHRQLRDVAAGEEPVAVLWASETKIYPRFGYGPASQRLRLDISTREVRLPDTNPRGRLRQVDPVEAIPVFSRLYDDLRADRVGWSTRDDAWWKFTLADVESQRGGATQLYGVVHETPEGTDGYATWRTKDDWNNLGPNCEVQIRELVAANPEAYLALWHFLLTIDLTRSASMHVAALDEPLQYLVDEPRRLGAALADGLWIRIVDLPRALTARRYAAPLDVVLEVTDPLLPANSGRWRLTADPTGNATCTPTADPADLSCTVLELGTVYLGAVPLAALQAAGTVHELTPGAVHRATTAFRWHRMPQPTDLF</sequence>
<dbReference type="Pfam" id="PF13530">
    <property type="entry name" value="SCP2_2"/>
    <property type="match status" value="1"/>
</dbReference>
<dbReference type="NCBIfam" id="NF002367">
    <property type="entry name" value="PRK01346.1-4"/>
    <property type="match status" value="1"/>
</dbReference>
<dbReference type="SUPFAM" id="SSF55729">
    <property type="entry name" value="Acyl-CoA N-acyltransferases (Nat)"/>
    <property type="match status" value="1"/>
</dbReference>
<gene>
    <name evidence="6" type="ORF">Aco04nite_28720</name>
</gene>
<organism evidence="6 7">
    <name type="scientific">Winogradskya consettensis</name>
    <dbReference type="NCBI Taxonomy" id="113560"/>
    <lineage>
        <taxon>Bacteria</taxon>
        <taxon>Bacillati</taxon>
        <taxon>Actinomycetota</taxon>
        <taxon>Actinomycetes</taxon>
        <taxon>Micromonosporales</taxon>
        <taxon>Micromonosporaceae</taxon>
        <taxon>Winogradskya</taxon>
    </lineage>
</organism>
<evidence type="ECO:0000259" key="5">
    <source>
        <dbReference type="PROSITE" id="PS51186"/>
    </source>
</evidence>
<dbReference type="PANTHER" id="PTHR37817:SF1">
    <property type="entry name" value="N-ACETYLTRANSFERASE EIS"/>
    <property type="match status" value="1"/>
</dbReference>
<feature type="active site" description="Proton acceptor; via carboxylate" evidence="4">
    <location>
        <position position="409"/>
    </location>
</feature>
<dbReference type="GO" id="GO:0030649">
    <property type="term" value="P:aminoglycoside antibiotic catabolic process"/>
    <property type="evidence" value="ECO:0007669"/>
    <property type="project" value="TreeGrafter"/>
</dbReference>
<evidence type="ECO:0000256" key="1">
    <source>
        <dbReference type="ARBA" id="ARBA00009213"/>
    </source>
</evidence>
<evidence type="ECO:0000256" key="2">
    <source>
        <dbReference type="ARBA" id="ARBA00022679"/>
    </source>
</evidence>
<proteinExistence type="inferred from homology"/>
<dbReference type="Gene3D" id="3.40.630.30">
    <property type="match status" value="2"/>
</dbReference>
<feature type="binding site" evidence="4">
    <location>
        <begin position="83"/>
        <end position="85"/>
    </location>
    <ligand>
        <name>acetyl-CoA</name>
        <dbReference type="ChEBI" id="CHEBI:57288"/>
    </ligand>
</feature>
<dbReference type="InterPro" id="IPR000182">
    <property type="entry name" value="GNAT_dom"/>
</dbReference>
<keyword evidence="7" id="KW-1185">Reference proteome</keyword>
<dbReference type="InterPro" id="IPR022902">
    <property type="entry name" value="NAcTrfase_Eis"/>
</dbReference>
<dbReference type="Pfam" id="PF13527">
    <property type="entry name" value="Acetyltransf_9"/>
    <property type="match status" value="1"/>
</dbReference>
<protein>
    <submittedName>
        <fullName evidence="6">UPF0256 protein</fullName>
    </submittedName>
</protein>
<dbReference type="SUPFAM" id="SSF55718">
    <property type="entry name" value="SCP-like"/>
    <property type="match status" value="1"/>
</dbReference>
<dbReference type="PANTHER" id="PTHR37817">
    <property type="entry name" value="N-ACETYLTRANSFERASE EIS"/>
    <property type="match status" value="1"/>
</dbReference>
<dbReference type="InterPro" id="IPR025559">
    <property type="entry name" value="Eis_dom"/>
</dbReference>